<dbReference type="Pfam" id="PF13646">
    <property type="entry name" value="HEAT_2"/>
    <property type="match status" value="1"/>
</dbReference>
<reference evidence="1" key="1">
    <citation type="journal article" date="2014" name="Front. Microbiol.">
        <title>High frequency of phylogenetically diverse reductive dehalogenase-homologous genes in deep subseafloor sedimentary metagenomes.</title>
        <authorList>
            <person name="Kawai M."/>
            <person name="Futagami T."/>
            <person name="Toyoda A."/>
            <person name="Takaki Y."/>
            <person name="Nishi S."/>
            <person name="Hori S."/>
            <person name="Arai W."/>
            <person name="Tsubouchi T."/>
            <person name="Morono Y."/>
            <person name="Uchiyama I."/>
            <person name="Ito T."/>
            <person name="Fujiyama A."/>
            <person name="Inagaki F."/>
            <person name="Takami H."/>
        </authorList>
    </citation>
    <scope>NUCLEOTIDE SEQUENCE</scope>
    <source>
        <strain evidence="1">Expedition CK06-06</strain>
    </source>
</reference>
<dbReference type="SUPFAM" id="SSF48371">
    <property type="entry name" value="ARM repeat"/>
    <property type="match status" value="1"/>
</dbReference>
<accession>X1K4D0</accession>
<dbReference type="InterPro" id="IPR016024">
    <property type="entry name" value="ARM-type_fold"/>
</dbReference>
<gene>
    <name evidence="1" type="ORF">S03H2_56565</name>
</gene>
<dbReference type="Gene3D" id="1.25.10.10">
    <property type="entry name" value="Leucine-rich Repeat Variant"/>
    <property type="match status" value="1"/>
</dbReference>
<evidence type="ECO:0000313" key="1">
    <source>
        <dbReference type="EMBL" id="GAH88480.1"/>
    </source>
</evidence>
<evidence type="ECO:0008006" key="2">
    <source>
        <dbReference type="Google" id="ProtNLM"/>
    </source>
</evidence>
<feature type="non-terminal residue" evidence="1">
    <location>
        <position position="98"/>
    </location>
</feature>
<dbReference type="AlphaFoldDB" id="X1K4D0"/>
<sequence>MTLPDRVKAAIKTLGRLRDASAASYLLNLMQNSSWRRESISALGKIGNPVALDPLLEELAKPASEQSKNQDPDITSTSLEALVKITQKGSQDPVIRSL</sequence>
<dbReference type="EMBL" id="BARU01036195">
    <property type="protein sequence ID" value="GAH88480.1"/>
    <property type="molecule type" value="Genomic_DNA"/>
</dbReference>
<comment type="caution">
    <text evidence="1">The sequence shown here is derived from an EMBL/GenBank/DDBJ whole genome shotgun (WGS) entry which is preliminary data.</text>
</comment>
<protein>
    <recommendedName>
        <fullName evidence="2">HEAT repeat domain-containing protein</fullName>
    </recommendedName>
</protein>
<proteinExistence type="predicted"/>
<organism evidence="1">
    <name type="scientific">marine sediment metagenome</name>
    <dbReference type="NCBI Taxonomy" id="412755"/>
    <lineage>
        <taxon>unclassified sequences</taxon>
        <taxon>metagenomes</taxon>
        <taxon>ecological metagenomes</taxon>
    </lineage>
</organism>
<dbReference type="InterPro" id="IPR011989">
    <property type="entry name" value="ARM-like"/>
</dbReference>
<name>X1K4D0_9ZZZZ</name>